<evidence type="ECO:0000313" key="2">
    <source>
        <dbReference type="Proteomes" id="UP000798602"/>
    </source>
</evidence>
<proteinExistence type="predicted"/>
<dbReference type="EMBL" id="JAABLM010000003">
    <property type="protein sequence ID" value="NBL64228.1"/>
    <property type="molecule type" value="Genomic_DNA"/>
</dbReference>
<name>A0ABW9ZBS8_9FLAO</name>
<comment type="caution">
    <text evidence="1">The sequence shown here is derived from an EMBL/GenBank/DDBJ whole genome shotgun (WGS) entry which is preliminary data.</text>
</comment>
<protein>
    <submittedName>
        <fullName evidence="1">Uncharacterized protein</fullName>
    </submittedName>
</protein>
<evidence type="ECO:0000313" key="1">
    <source>
        <dbReference type="EMBL" id="NBL64228.1"/>
    </source>
</evidence>
<organism evidence="1 2">
    <name type="scientific">Flavobacterium ichthyis</name>
    <dbReference type="NCBI Taxonomy" id="2698827"/>
    <lineage>
        <taxon>Bacteria</taxon>
        <taxon>Pseudomonadati</taxon>
        <taxon>Bacteroidota</taxon>
        <taxon>Flavobacteriia</taxon>
        <taxon>Flavobacteriales</taxon>
        <taxon>Flavobacteriaceae</taxon>
        <taxon>Flavobacterium</taxon>
    </lineage>
</organism>
<sequence length="101" mass="11293">MSTYLRTYGLEKTLTDFVLSFDIPVNCDYAVSTDSNDLNVVTVTLQSGETSPSPDFQTHTENFESKDEVLQVGFELPDQQLASVGKKVVKPRFRVDDLISL</sequence>
<dbReference type="Proteomes" id="UP000798602">
    <property type="component" value="Unassembled WGS sequence"/>
</dbReference>
<accession>A0ABW9ZBS8</accession>
<keyword evidence="2" id="KW-1185">Reference proteome</keyword>
<reference evidence="2" key="1">
    <citation type="submission" date="2020-01" db="EMBL/GenBank/DDBJ databases">
        <title>Sphingomonas sp. strain CSW-10.</title>
        <authorList>
            <person name="Chen W.-M."/>
        </authorList>
    </citation>
    <scope>NUCLEOTIDE SEQUENCE [LARGE SCALE GENOMIC DNA]</scope>
    <source>
        <strain evidence="2">NST-5</strain>
    </source>
</reference>
<dbReference type="RefSeq" id="WP_166536056.1">
    <property type="nucleotide sequence ID" value="NZ_JAABLM010000003.1"/>
</dbReference>
<gene>
    <name evidence="1" type="ORF">GV828_03320</name>
</gene>